<keyword evidence="1" id="KW-0472">Membrane</keyword>
<name>M5R835_9BACT</name>
<keyword evidence="3" id="KW-1185">Reference proteome</keyword>
<evidence type="ECO:0000256" key="1">
    <source>
        <dbReference type="SAM" id="Phobius"/>
    </source>
</evidence>
<dbReference type="EMBL" id="ANOG01001071">
    <property type="protein sequence ID" value="EMI15550.1"/>
    <property type="molecule type" value="Genomic_DNA"/>
</dbReference>
<dbReference type="Proteomes" id="UP000011991">
    <property type="component" value="Unassembled WGS sequence"/>
</dbReference>
<evidence type="ECO:0000313" key="2">
    <source>
        <dbReference type="EMBL" id="EMI15550.1"/>
    </source>
</evidence>
<sequence length="48" mass="5227">MPINAFLAEALPNLAIFLTVVVAAVLSIEAEAIVVRFLRHRQIGRGEP</sequence>
<evidence type="ECO:0000313" key="3">
    <source>
        <dbReference type="Proteomes" id="UP000011991"/>
    </source>
</evidence>
<feature type="transmembrane region" description="Helical" evidence="1">
    <location>
        <begin position="14"/>
        <end position="38"/>
    </location>
</feature>
<comment type="caution">
    <text evidence="2">The sequence shown here is derived from an EMBL/GenBank/DDBJ whole genome shotgun (WGS) entry which is preliminary data.</text>
</comment>
<dbReference type="AlphaFoldDB" id="M5R835"/>
<dbReference type="PATRIC" id="fig|1265738.3.peg.7511"/>
<gene>
    <name evidence="2" type="ORF">RMSM_07529</name>
</gene>
<organism evidence="2 3">
    <name type="scientific">Rhodopirellula maiorica SM1</name>
    <dbReference type="NCBI Taxonomy" id="1265738"/>
    <lineage>
        <taxon>Bacteria</taxon>
        <taxon>Pseudomonadati</taxon>
        <taxon>Planctomycetota</taxon>
        <taxon>Planctomycetia</taxon>
        <taxon>Pirellulales</taxon>
        <taxon>Pirellulaceae</taxon>
        <taxon>Novipirellula</taxon>
    </lineage>
</organism>
<reference evidence="2 3" key="1">
    <citation type="journal article" date="2013" name="Mar. Genomics">
        <title>Expression of sulfatases in Rhodopirellula baltica and the diversity of sulfatases in the genus Rhodopirellula.</title>
        <authorList>
            <person name="Wegner C.E."/>
            <person name="Richter-Heitmann T."/>
            <person name="Klindworth A."/>
            <person name="Klockow C."/>
            <person name="Richter M."/>
            <person name="Achstetter T."/>
            <person name="Glockner F.O."/>
            <person name="Harder J."/>
        </authorList>
    </citation>
    <scope>NUCLEOTIDE SEQUENCE [LARGE SCALE GENOMIC DNA]</scope>
    <source>
        <strain evidence="2 3">SM1</strain>
    </source>
</reference>
<keyword evidence="1" id="KW-1133">Transmembrane helix</keyword>
<accession>M5R835</accession>
<keyword evidence="1" id="KW-0812">Transmembrane</keyword>
<proteinExistence type="predicted"/>
<protein>
    <submittedName>
        <fullName evidence="2">Uncharacterized protein</fullName>
    </submittedName>
</protein>